<accession>A0ACC1D0V1</accession>
<dbReference type="Proteomes" id="UP000824533">
    <property type="component" value="Linkage Group LG11"/>
</dbReference>
<evidence type="ECO:0000313" key="2">
    <source>
        <dbReference type="Proteomes" id="UP000824533"/>
    </source>
</evidence>
<keyword evidence="2" id="KW-1185">Reference proteome</keyword>
<dbReference type="EMBL" id="CM034397">
    <property type="protein sequence ID" value="KAJ0177574.1"/>
    <property type="molecule type" value="Genomic_DNA"/>
</dbReference>
<comment type="caution">
    <text evidence="1">The sequence shown here is derived from an EMBL/GenBank/DDBJ whole genome shotgun (WGS) entry which is preliminary data.</text>
</comment>
<name>A0ACC1D0V1_9NEOP</name>
<evidence type="ECO:0000313" key="1">
    <source>
        <dbReference type="EMBL" id="KAJ0177574.1"/>
    </source>
</evidence>
<protein>
    <submittedName>
        <fullName evidence="1">Uncharacterized protein</fullName>
    </submittedName>
</protein>
<sequence length="241" mass="27997">MRARTVHAVAAIATLAALARVAYAQDALYVDVKNQSDTPRRVDLQHQERYTSDLSQDLEKAREDILDLYTEFTSKAGVDLRNFLSNISFYADDAVRSINNSIQYDDAPDDCRKAFNAKLRKIAIDAQRAATFSGDNHHKYLRGHMVVFRIHLNKSEEYIKKSDRILRGCGTSCEIAPRVRRWRRLAAEELHRVRDDLQHSRKSYHDIVNHARRKLTHFRKQITVKAKDAVEKYHECLQRGY</sequence>
<proteinExistence type="predicted"/>
<reference evidence="1 2" key="1">
    <citation type="journal article" date="2021" name="Front. Genet.">
        <title>Chromosome-Level Genome Assembly Reveals Significant Gene Expansion in the Toll and IMD Signaling Pathways of Dendrolimus kikuchii.</title>
        <authorList>
            <person name="Zhou J."/>
            <person name="Wu P."/>
            <person name="Xiong Z."/>
            <person name="Liu N."/>
            <person name="Zhao N."/>
            <person name="Ji M."/>
            <person name="Qiu Y."/>
            <person name="Yang B."/>
        </authorList>
    </citation>
    <scope>NUCLEOTIDE SEQUENCE [LARGE SCALE GENOMIC DNA]</scope>
    <source>
        <strain evidence="1">Ann1</strain>
    </source>
</reference>
<organism evidence="1 2">
    <name type="scientific">Dendrolimus kikuchii</name>
    <dbReference type="NCBI Taxonomy" id="765133"/>
    <lineage>
        <taxon>Eukaryota</taxon>
        <taxon>Metazoa</taxon>
        <taxon>Ecdysozoa</taxon>
        <taxon>Arthropoda</taxon>
        <taxon>Hexapoda</taxon>
        <taxon>Insecta</taxon>
        <taxon>Pterygota</taxon>
        <taxon>Neoptera</taxon>
        <taxon>Endopterygota</taxon>
        <taxon>Lepidoptera</taxon>
        <taxon>Glossata</taxon>
        <taxon>Ditrysia</taxon>
        <taxon>Bombycoidea</taxon>
        <taxon>Lasiocampidae</taxon>
        <taxon>Dendrolimus</taxon>
    </lineage>
</organism>
<gene>
    <name evidence="1" type="ORF">K1T71_006447</name>
</gene>